<dbReference type="PROSITE" id="PS50279">
    <property type="entry name" value="BPTI_KUNITZ_2"/>
    <property type="match status" value="3"/>
</dbReference>
<gene>
    <name evidence="15" type="primary">LOC113428486</name>
</gene>
<evidence type="ECO:0000256" key="7">
    <source>
        <dbReference type="ARBA" id="ARBA00022900"/>
    </source>
</evidence>
<keyword evidence="4 15" id="KW-0646">Protease inhibitor</keyword>
<dbReference type="PANTHER" id="PTHR46676">
    <property type="entry name" value="PROTEIN AMBP"/>
    <property type="match status" value="1"/>
</dbReference>
<evidence type="ECO:0000256" key="4">
    <source>
        <dbReference type="ARBA" id="ARBA00022690"/>
    </source>
</evidence>
<evidence type="ECO:0000313" key="14">
    <source>
        <dbReference type="Proteomes" id="UP000504612"/>
    </source>
</evidence>
<reference evidence="15" key="1">
    <citation type="submission" date="2025-08" db="UniProtKB">
        <authorList>
            <consortium name="RefSeq"/>
        </authorList>
    </citation>
    <scope>IDENTIFICATION</scope>
</reference>
<dbReference type="PROSITE" id="PS00280">
    <property type="entry name" value="BPTI_KUNITZ_1"/>
    <property type="match status" value="2"/>
</dbReference>
<keyword evidence="10" id="KW-0325">Glycoprotein</keyword>
<keyword evidence="14" id="KW-1185">Reference proteome</keyword>
<evidence type="ECO:0000259" key="13">
    <source>
        <dbReference type="PROSITE" id="PS51390"/>
    </source>
</evidence>
<evidence type="ECO:0000256" key="3">
    <source>
        <dbReference type="ARBA" id="ARBA00022529"/>
    </source>
</evidence>
<dbReference type="CDD" id="cd00109">
    <property type="entry name" value="Kunitz-type"/>
    <property type="match status" value="2"/>
</dbReference>
<keyword evidence="9" id="KW-1015">Disulfide bond</keyword>
<evidence type="ECO:0000256" key="8">
    <source>
        <dbReference type="ARBA" id="ARBA00023022"/>
    </source>
</evidence>
<dbReference type="Pfam" id="PF00095">
    <property type="entry name" value="WAP"/>
    <property type="match status" value="1"/>
</dbReference>
<dbReference type="RefSeq" id="XP_026546828.1">
    <property type="nucleotide sequence ID" value="XM_026691043.1"/>
</dbReference>
<evidence type="ECO:0000256" key="10">
    <source>
        <dbReference type="ARBA" id="ARBA00023180"/>
    </source>
</evidence>
<dbReference type="InterPro" id="IPR036880">
    <property type="entry name" value="Kunitz_BPTI_sf"/>
</dbReference>
<dbReference type="InterPro" id="IPR029856">
    <property type="entry name" value="AMBP"/>
</dbReference>
<dbReference type="PROSITE" id="PS51390">
    <property type="entry name" value="WAP"/>
    <property type="match status" value="1"/>
</dbReference>
<protein>
    <submittedName>
        <fullName evidence="15">Kunitz-type serine protease inhibitor bitisilin-3-like</fullName>
    </submittedName>
</protein>
<dbReference type="Pfam" id="PF00014">
    <property type="entry name" value="Kunitz_BPTI"/>
    <property type="match status" value="3"/>
</dbReference>
<evidence type="ECO:0000256" key="5">
    <source>
        <dbReference type="ARBA" id="ARBA00022729"/>
    </source>
</evidence>
<dbReference type="InterPro" id="IPR008197">
    <property type="entry name" value="WAP_dom"/>
</dbReference>
<sequence>MFPRFFYNVSTHKCEPFIYGGCGGNKNNFESEDECHRTCRLTKGFCQVPPGHRKCSNESSIRVFYNSQAGVCEKFVHQGCEGDRNNFATQLECLQACASRDICQLPSDSGFGDAFQSRFFYNTVSKACESFLYKSSRGNANNFWDEDTCTQFCAPRGSGRRCPKPPKIGACIMQCYSDASCAKGYLCCPTGCGFACRRGVEEER</sequence>
<dbReference type="GO" id="GO:0042742">
    <property type="term" value="P:defense response to bacterium"/>
    <property type="evidence" value="ECO:0007669"/>
    <property type="project" value="UniProtKB-KW"/>
</dbReference>
<keyword evidence="3" id="KW-0929">Antimicrobial</keyword>
<dbReference type="KEGG" id="nss:113428486"/>
<evidence type="ECO:0000256" key="11">
    <source>
        <dbReference type="ARBA" id="ARBA00035122"/>
    </source>
</evidence>
<feature type="domain" description="BPTI/Kunitz inhibitor" evidence="12">
    <location>
        <begin position="46"/>
        <end position="97"/>
    </location>
</feature>
<proteinExistence type="inferred from homology"/>
<evidence type="ECO:0000256" key="1">
    <source>
        <dbReference type="ARBA" id="ARBA00004613"/>
    </source>
</evidence>
<dbReference type="GeneID" id="113428486"/>
<evidence type="ECO:0000256" key="6">
    <source>
        <dbReference type="ARBA" id="ARBA00022737"/>
    </source>
</evidence>
<keyword evidence="5" id="KW-0732">Signal</keyword>
<feature type="domain" description="BPTI/Kunitz inhibitor" evidence="12">
    <location>
        <begin position="1"/>
        <end position="39"/>
    </location>
</feature>
<dbReference type="SMART" id="SM00131">
    <property type="entry name" value="KU"/>
    <property type="match status" value="3"/>
</dbReference>
<comment type="subcellular location">
    <subcellularLocation>
        <location evidence="1">Secreted</location>
    </subcellularLocation>
</comment>
<dbReference type="InterPro" id="IPR002223">
    <property type="entry name" value="Kunitz_BPTI"/>
</dbReference>
<dbReference type="AlphaFoldDB" id="A0A6J1W1T6"/>
<comment type="similarity">
    <text evidence="11">Belongs to the venom waprin family.</text>
</comment>
<keyword evidence="2" id="KW-0964">Secreted</keyword>
<organism evidence="14 15">
    <name type="scientific">Notechis scutatus</name>
    <name type="common">mainland tiger snake</name>
    <dbReference type="NCBI Taxonomy" id="8663"/>
    <lineage>
        <taxon>Eukaryota</taxon>
        <taxon>Metazoa</taxon>
        <taxon>Chordata</taxon>
        <taxon>Craniata</taxon>
        <taxon>Vertebrata</taxon>
        <taxon>Euteleostomi</taxon>
        <taxon>Lepidosauria</taxon>
        <taxon>Squamata</taxon>
        <taxon>Bifurcata</taxon>
        <taxon>Unidentata</taxon>
        <taxon>Episquamata</taxon>
        <taxon>Toxicofera</taxon>
        <taxon>Serpentes</taxon>
        <taxon>Colubroidea</taxon>
        <taxon>Elapidae</taxon>
        <taxon>Hydrophiinae</taxon>
        <taxon>Notechis</taxon>
    </lineage>
</organism>
<evidence type="ECO:0000256" key="9">
    <source>
        <dbReference type="ARBA" id="ARBA00023157"/>
    </source>
</evidence>
<dbReference type="PRINTS" id="PR00759">
    <property type="entry name" value="BASICPTASE"/>
</dbReference>
<accession>A0A6J1W1T6</accession>
<evidence type="ECO:0000259" key="12">
    <source>
        <dbReference type="PROSITE" id="PS50279"/>
    </source>
</evidence>
<dbReference type="PANTHER" id="PTHR46676:SF1">
    <property type="entry name" value="PROTEIN AMBP"/>
    <property type="match status" value="1"/>
</dbReference>
<feature type="domain" description="WAP" evidence="13">
    <location>
        <begin position="153"/>
        <end position="200"/>
    </location>
</feature>
<name>A0A6J1W1T6_9SAUR</name>
<evidence type="ECO:0000313" key="15">
    <source>
        <dbReference type="RefSeq" id="XP_026546828.1"/>
    </source>
</evidence>
<dbReference type="InterPro" id="IPR020901">
    <property type="entry name" value="Prtase_inh_Kunz-CS"/>
</dbReference>
<dbReference type="SUPFAM" id="SSF57362">
    <property type="entry name" value="BPTI-like"/>
    <property type="match status" value="3"/>
</dbReference>
<dbReference type="Gene3D" id="4.10.410.10">
    <property type="entry name" value="Pancreatic trypsin inhibitor Kunitz domain"/>
    <property type="match status" value="3"/>
</dbReference>
<dbReference type="GO" id="GO:0005576">
    <property type="term" value="C:extracellular region"/>
    <property type="evidence" value="ECO:0007669"/>
    <property type="project" value="UniProtKB-SubCell"/>
</dbReference>
<keyword evidence="8" id="KW-0044">Antibiotic</keyword>
<dbReference type="Gene3D" id="4.10.75.10">
    <property type="entry name" value="Elafin-like"/>
    <property type="match status" value="1"/>
</dbReference>
<feature type="domain" description="BPTI/Kunitz inhibitor" evidence="12">
    <location>
        <begin position="103"/>
        <end position="153"/>
    </location>
</feature>
<keyword evidence="7 15" id="KW-0722">Serine protease inhibitor</keyword>
<keyword evidence="6" id="KW-0677">Repeat</keyword>
<dbReference type="InterPro" id="IPR036645">
    <property type="entry name" value="Elafin-like_sf"/>
</dbReference>
<dbReference type="Proteomes" id="UP000504612">
    <property type="component" value="Unplaced"/>
</dbReference>
<evidence type="ECO:0000256" key="2">
    <source>
        <dbReference type="ARBA" id="ARBA00022525"/>
    </source>
</evidence>
<dbReference type="GO" id="GO:0004867">
    <property type="term" value="F:serine-type endopeptidase inhibitor activity"/>
    <property type="evidence" value="ECO:0007669"/>
    <property type="project" value="UniProtKB-KW"/>
</dbReference>